<keyword evidence="3" id="KW-1185">Reference proteome</keyword>
<feature type="region of interest" description="Disordered" evidence="1">
    <location>
        <begin position="1"/>
        <end position="20"/>
    </location>
</feature>
<comment type="caution">
    <text evidence="2">The sequence shown here is derived from an EMBL/GenBank/DDBJ whole genome shotgun (WGS) entry which is preliminary data.</text>
</comment>
<accession>A0ABR3MKZ5</accession>
<organism evidence="2 3">
    <name type="scientific">Cirrhinus molitorella</name>
    <name type="common">mud carp</name>
    <dbReference type="NCBI Taxonomy" id="172907"/>
    <lineage>
        <taxon>Eukaryota</taxon>
        <taxon>Metazoa</taxon>
        <taxon>Chordata</taxon>
        <taxon>Craniata</taxon>
        <taxon>Vertebrata</taxon>
        <taxon>Euteleostomi</taxon>
        <taxon>Actinopterygii</taxon>
        <taxon>Neopterygii</taxon>
        <taxon>Teleostei</taxon>
        <taxon>Ostariophysi</taxon>
        <taxon>Cypriniformes</taxon>
        <taxon>Cyprinidae</taxon>
        <taxon>Labeoninae</taxon>
        <taxon>Labeonini</taxon>
        <taxon>Cirrhinus</taxon>
    </lineage>
</organism>
<proteinExistence type="predicted"/>
<evidence type="ECO:0000256" key="1">
    <source>
        <dbReference type="SAM" id="MobiDB-lite"/>
    </source>
</evidence>
<gene>
    <name evidence="2" type="ORF">QQF64_003322</name>
</gene>
<reference evidence="2 3" key="1">
    <citation type="submission" date="2023-09" db="EMBL/GenBank/DDBJ databases">
        <authorList>
            <person name="Wang M."/>
        </authorList>
    </citation>
    <scope>NUCLEOTIDE SEQUENCE [LARGE SCALE GENOMIC DNA]</scope>
    <source>
        <strain evidence="2">GT-2023</strain>
        <tissue evidence="2">Liver</tissue>
    </source>
</reference>
<evidence type="ECO:0000313" key="3">
    <source>
        <dbReference type="Proteomes" id="UP001558613"/>
    </source>
</evidence>
<protein>
    <submittedName>
        <fullName evidence="2">Uncharacterized protein</fullName>
    </submittedName>
</protein>
<sequence length="134" mass="14871">MSSPHFKRCESQTSEDGQPCFCTSEPAVLSVMSPQQKPWTLPGHAQPPTDIFSHARRRSRGRTLEWSGRDSPAAAAAAAHMGVCFPHAAPLRAREGGETGNREGERERERLKKEQAQRNESRERPSRSFSLVCG</sequence>
<dbReference type="Proteomes" id="UP001558613">
    <property type="component" value="Unassembled WGS sequence"/>
</dbReference>
<dbReference type="EMBL" id="JAYMGO010000011">
    <property type="protein sequence ID" value="KAL1265295.1"/>
    <property type="molecule type" value="Genomic_DNA"/>
</dbReference>
<name>A0ABR3MKZ5_9TELE</name>
<evidence type="ECO:0000313" key="2">
    <source>
        <dbReference type="EMBL" id="KAL1265295.1"/>
    </source>
</evidence>
<feature type="region of interest" description="Disordered" evidence="1">
    <location>
        <begin position="33"/>
        <end position="71"/>
    </location>
</feature>
<feature type="region of interest" description="Disordered" evidence="1">
    <location>
        <begin position="90"/>
        <end position="134"/>
    </location>
</feature>
<feature type="compositionally biased region" description="Basic and acidic residues" evidence="1">
    <location>
        <begin position="92"/>
        <end position="126"/>
    </location>
</feature>